<sequence>MEVLQHVLQSTQPAGACKIEQKDLSSARPDKEIITSSDMSTQCCVGPRAKPIVLVPSDSVKPGPSVLFHYLLAYAHPVGIDHTNKRKRDYSDDDTDNPDCKHKPTVFEQVYPSDEEPSNDPPSSPLTLDDLNDQEYVYEVSDNAGSSPDNSDAELESEVQNEQKFIVFKSCLNMTSRTP</sequence>
<reference evidence="2" key="1">
    <citation type="submission" date="2023-01" db="EMBL/GenBank/DDBJ databases">
        <title>Genome assembly of the deep-sea coral Lophelia pertusa.</title>
        <authorList>
            <person name="Herrera S."/>
            <person name="Cordes E."/>
        </authorList>
    </citation>
    <scope>NUCLEOTIDE SEQUENCE</scope>
    <source>
        <strain evidence="2">USNM1676648</strain>
        <tissue evidence="2">Polyp</tissue>
    </source>
</reference>
<gene>
    <name evidence="2" type="ORF">OS493_000357</name>
</gene>
<keyword evidence="3" id="KW-1185">Reference proteome</keyword>
<protein>
    <submittedName>
        <fullName evidence="2">Uncharacterized protein</fullName>
    </submittedName>
</protein>
<evidence type="ECO:0000313" key="3">
    <source>
        <dbReference type="Proteomes" id="UP001163046"/>
    </source>
</evidence>
<evidence type="ECO:0000313" key="2">
    <source>
        <dbReference type="EMBL" id="KAJ7394542.1"/>
    </source>
</evidence>
<comment type="caution">
    <text evidence="2">The sequence shown here is derived from an EMBL/GenBank/DDBJ whole genome shotgun (WGS) entry which is preliminary data.</text>
</comment>
<evidence type="ECO:0000256" key="1">
    <source>
        <dbReference type="SAM" id="MobiDB-lite"/>
    </source>
</evidence>
<feature type="region of interest" description="Disordered" evidence="1">
    <location>
        <begin position="82"/>
        <end position="159"/>
    </location>
</feature>
<dbReference type="Proteomes" id="UP001163046">
    <property type="component" value="Unassembled WGS sequence"/>
</dbReference>
<accession>A0A9X0DBK7</accession>
<dbReference type="AlphaFoldDB" id="A0A9X0DBK7"/>
<proteinExistence type="predicted"/>
<organism evidence="2 3">
    <name type="scientific">Desmophyllum pertusum</name>
    <dbReference type="NCBI Taxonomy" id="174260"/>
    <lineage>
        <taxon>Eukaryota</taxon>
        <taxon>Metazoa</taxon>
        <taxon>Cnidaria</taxon>
        <taxon>Anthozoa</taxon>
        <taxon>Hexacorallia</taxon>
        <taxon>Scleractinia</taxon>
        <taxon>Caryophylliina</taxon>
        <taxon>Caryophylliidae</taxon>
        <taxon>Desmophyllum</taxon>
    </lineage>
</organism>
<dbReference type="EMBL" id="MU825396">
    <property type="protein sequence ID" value="KAJ7394542.1"/>
    <property type="molecule type" value="Genomic_DNA"/>
</dbReference>
<name>A0A9X0DBK7_9CNID</name>